<comment type="caution">
    <text evidence="1">The sequence shown here is derived from an EMBL/GenBank/DDBJ whole genome shotgun (WGS) entry which is preliminary data.</text>
</comment>
<keyword evidence="2" id="KW-1185">Reference proteome</keyword>
<organism evidence="1 2">
    <name type="scientific">Actinacidiphila acididurans</name>
    <dbReference type="NCBI Taxonomy" id="2784346"/>
    <lineage>
        <taxon>Bacteria</taxon>
        <taxon>Bacillati</taxon>
        <taxon>Actinomycetota</taxon>
        <taxon>Actinomycetes</taxon>
        <taxon>Kitasatosporales</taxon>
        <taxon>Streptomycetaceae</taxon>
        <taxon>Actinacidiphila</taxon>
    </lineage>
</organism>
<sequence>MPSLTVEVDPTLLQPTPWSGQGTWTITTDAGDTISGHLPAWAEEDPSENGVPVDQLALRLAGVSHRTFFEGQMMPLVTPDLSAEVEEDAVFEGSIDCNPYAPDITLRQPHVTLQVTAGHWIRGLDPEDLTRIAAQLRAQADLLDHDIRSALIAARDDWATRA</sequence>
<proteinExistence type="predicted"/>
<dbReference type="RefSeq" id="WP_205355626.1">
    <property type="nucleotide sequence ID" value="NZ_JADKYB010000002.1"/>
</dbReference>
<reference evidence="1 2" key="1">
    <citation type="submission" date="2021-01" db="EMBL/GenBank/DDBJ databases">
        <title>Streptomyces acididurans sp. nov., isolated from a peat swamp forest soil.</title>
        <authorList>
            <person name="Chantavorakit T."/>
            <person name="Duangmal K."/>
        </authorList>
    </citation>
    <scope>NUCLEOTIDE SEQUENCE [LARGE SCALE GENOMIC DNA]</scope>
    <source>
        <strain evidence="1 2">KK5PA1</strain>
    </source>
</reference>
<name>A0ABS2TKA0_9ACTN</name>
<evidence type="ECO:0000313" key="2">
    <source>
        <dbReference type="Proteomes" id="UP000749040"/>
    </source>
</evidence>
<evidence type="ECO:0000313" key="1">
    <source>
        <dbReference type="EMBL" id="MBM9503764.1"/>
    </source>
</evidence>
<gene>
    <name evidence="1" type="ORF">ITX44_04295</name>
</gene>
<dbReference type="EMBL" id="JADKYB010000002">
    <property type="protein sequence ID" value="MBM9503764.1"/>
    <property type="molecule type" value="Genomic_DNA"/>
</dbReference>
<dbReference type="Proteomes" id="UP000749040">
    <property type="component" value="Unassembled WGS sequence"/>
</dbReference>
<dbReference type="Pfam" id="PF21848">
    <property type="entry name" value="DUF6907"/>
    <property type="match status" value="1"/>
</dbReference>
<accession>A0ABS2TKA0</accession>
<protein>
    <submittedName>
        <fullName evidence="1">Uncharacterized protein</fullName>
    </submittedName>
</protein>
<dbReference type="InterPro" id="IPR054202">
    <property type="entry name" value="DUF6907"/>
</dbReference>